<proteinExistence type="predicted"/>
<accession>A0AAV5AMV9</accession>
<dbReference type="EMBL" id="BPWL01000009">
    <property type="protein sequence ID" value="GJJ13761.1"/>
    <property type="molecule type" value="Genomic_DNA"/>
</dbReference>
<reference evidence="1" key="1">
    <citation type="submission" date="2021-10" db="EMBL/GenBank/DDBJ databases">
        <title>De novo Genome Assembly of Clathrus columnatus (Basidiomycota, Fungi) Using Illumina and Nanopore Sequence Data.</title>
        <authorList>
            <person name="Ogiso-Tanaka E."/>
            <person name="Itagaki H."/>
            <person name="Hosoya T."/>
            <person name="Hosaka K."/>
        </authorList>
    </citation>
    <scope>NUCLEOTIDE SEQUENCE</scope>
    <source>
        <strain evidence="1">MO-923</strain>
    </source>
</reference>
<protein>
    <submittedName>
        <fullName evidence="1">Uncharacterized protein</fullName>
    </submittedName>
</protein>
<gene>
    <name evidence="1" type="ORF">Clacol_008017</name>
</gene>
<evidence type="ECO:0000313" key="1">
    <source>
        <dbReference type="EMBL" id="GJJ13761.1"/>
    </source>
</evidence>
<name>A0AAV5AMV9_9AGAM</name>
<dbReference type="AlphaFoldDB" id="A0AAV5AMV9"/>
<keyword evidence="2" id="KW-1185">Reference proteome</keyword>
<sequence length="92" mass="10348">MLSDGVKSRLAAAFVSTQYTSIGTRKDLVIGSYHSSITRKRILEVLTDIMDIMNQQRLVDVDVDGIEEGIVENIYTKGLPGEQYFKDSLDFM</sequence>
<comment type="caution">
    <text evidence="1">The sequence shown here is derived from an EMBL/GenBank/DDBJ whole genome shotgun (WGS) entry which is preliminary data.</text>
</comment>
<dbReference type="Proteomes" id="UP001050691">
    <property type="component" value="Unassembled WGS sequence"/>
</dbReference>
<organism evidence="1 2">
    <name type="scientific">Clathrus columnatus</name>
    <dbReference type="NCBI Taxonomy" id="1419009"/>
    <lineage>
        <taxon>Eukaryota</taxon>
        <taxon>Fungi</taxon>
        <taxon>Dikarya</taxon>
        <taxon>Basidiomycota</taxon>
        <taxon>Agaricomycotina</taxon>
        <taxon>Agaricomycetes</taxon>
        <taxon>Phallomycetidae</taxon>
        <taxon>Phallales</taxon>
        <taxon>Clathraceae</taxon>
        <taxon>Clathrus</taxon>
    </lineage>
</organism>
<evidence type="ECO:0000313" key="2">
    <source>
        <dbReference type="Proteomes" id="UP001050691"/>
    </source>
</evidence>